<accession>A0A0A9YUB4</accession>
<organism evidence="2">
    <name type="scientific">Lygus hesperus</name>
    <name type="common">Western plant bug</name>
    <dbReference type="NCBI Taxonomy" id="30085"/>
    <lineage>
        <taxon>Eukaryota</taxon>
        <taxon>Metazoa</taxon>
        <taxon>Ecdysozoa</taxon>
        <taxon>Arthropoda</taxon>
        <taxon>Hexapoda</taxon>
        <taxon>Insecta</taxon>
        <taxon>Pterygota</taxon>
        <taxon>Neoptera</taxon>
        <taxon>Paraneoptera</taxon>
        <taxon>Hemiptera</taxon>
        <taxon>Heteroptera</taxon>
        <taxon>Panheteroptera</taxon>
        <taxon>Cimicomorpha</taxon>
        <taxon>Miridae</taxon>
        <taxon>Mirini</taxon>
        <taxon>Lygus</taxon>
    </lineage>
</organism>
<gene>
    <name evidence="2" type="ORF">CM83_101443</name>
</gene>
<sequence length="152" mass="15620">MRRHNLQLFHSTRLRMSLARHSPAAECVGSSASAALADSDTHSTAASSAPSQRSIRVNQVSRVCGGNLTRISITRPVVDVDPQDPDQLPAPASAPVLAQQLSTPAPPPPSCAVDAVSLDAPHQLAPPAPVHASQQLSGPASVHAGDQLAGGR</sequence>
<reference evidence="2" key="1">
    <citation type="journal article" date="2014" name="PLoS ONE">
        <title>Transcriptome-Based Identification of ABC Transporters in the Western Tarnished Plant Bug Lygus hesperus.</title>
        <authorList>
            <person name="Hull J.J."/>
            <person name="Chaney K."/>
            <person name="Geib S.M."/>
            <person name="Fabrick J.A."/>
            <person name="Brent C.S."/>
            <person name="Walsh D."/>
            <person name="Lavine L.C."/>
        </authorList>
    </citation>
    <scope>NUCLEOTIDE SEQUENCE</scope>
</reference>
<reference evidence="2" key="2">
    <citation type="submission" date="2014-07" db="EMBL/GenBank/DDBJ databases">
        <authorList>
            <person name="Hull J."/>
        </authorList>
    </citation>
    <scope>NUCLEOTIDE SEQUENCE</scope>
</reference>
<name>A0A0A9YUB4_LYGHE</name>
<evidence type="ECO:0000256" key="1">
    <source>
        <dbReference type="SAM" id="MobiDB-lite"/>
    </source>
</evidence>
<feature type="compositionally biased region" description="Low complexity" evidence="1">
    <location>
        <begin position="78"/>
        <end position="95"/>
    </location>
</feature>
<proteinExistence type="predicted"/>
<dbReference type="EMBL" id="GBHO01008916">
    <property type="protein sequence ID" value="JAG34688.1"/>
    <property type="molecule type" value="Transcribed_RNA"/>
</dbReference>
<dbReference type="AlphaFoldDB" id="A0A0A9YUB4"/>
<evidence type="ECO:0000313" key="2">
    <source>
        <dbReference type="EMBL" id="JAG34688.1"/>
    </source>
</evidence>
<feature type="region of interest" description="Disordered" evidence="1">
    <location>
        <begin position="78"/>
        <end position="152"/>
    </location>
</feature>
<protein>
    <submittedName>
        <fullName evidence="2">Uncharacterized protein</fullName>
    </submittedName>
</protein>